<evidence type="ECO:0000256" key="3">
    <source>
        <dbReference type="ARBA" id="ARBA00022679"/>
    </source>
</evidence>
<evidence type="ECO:0000256" key="4">
    <source>
        <dbReference type="ARBA" id="ARBA00023098"/>
    </source>
</evidence>
<feature type="region of interest" description="Disordered" evidence="6">
    <location>
        <begin position="225"/>
        <end position="254"/>
    </location>
</feature>
<evidence type="ECO:0000313" key="9">
    <source>
        <dbReference type="Proteomes" id="UP000199496"/>
    </source>
</evidence>
<gene>
    <name evidence="8" type="ORF">SAMN05421693_102110</name>
</gene>
<feature type="domain" description="Phospholipid/glycerol acyltransferase" evidence="7">
    <location>
        <begin position="71"/>
        <end position="183"/>
    </location>
</feature>
<evidence type="ECO:0000313" key="8">
    <source>
        <dbReference type="EMBL" id="SEP62749.1"/>
    </source>
</evidence>
<dbReference type="EMBL" id="FOFO01000002">
    <property type="protein sequence ID" value="SEP62749.1"/>
    <property type="molecule type" value="Genomic_DNA"/>
</dbReference>
<keyword evidence="4" id="KW-0443">Lipid metabolism</keyword>
<dbReference type="InterPro" id="IPR002123">
    <property type="entry name" value="Plipid/glycerol_acylTrfase"/>
</dbReference>
<evidence type="ECO:0000259" key="7">
    <source>
        <dbReference type="SMART" id="SM00563"/>
    </source>
</evidence>
<evidence type="ECO:0000256" key="1">
    <source>
        <dbReference type="ARBA" id="ARBA00005189"/>
    </source>
</evidence>
<reference evidence="8 9" key="1">
    <citation type="submission" date="2016-10" db="EMBL/GenBank/DDBJ databases">
        <authorList>
            <person name="de Groot N.N."/>
        </authorList>
    </citation>
    <scope>NUCLEOTIDE SEQUENCE [LARGE SCALE GENOMIC DNA]</scope>
    <source>
        <strain evidence="8 9">B7-7</strain>
    </source>
</reference>
<organism evidence="8 9">
    <name type="scientific">Ectothiorhodospira magna</name>
    <dbReference type="NCBI Taxonomy" id="867345"/>
    <lineage>
        <taxon>Bacteria</taxon>
        <taxon>Pseudomonadati</taxon>
        <taxon>Pseudomonadota</taxon>
        <taxon>Gammaproteobacteria</taxon>
        <taxon>Chromatiales</taxon>
        <taxon>Ectothiorhodospiraceae</taxon>
        <taxon>Ectothiorhodospira</taxon>
    </lineage>
</organism>
<proteinExistence type="predicted"/>
<evidence type="ECO:0000256" key="5">
    <source>
        <dbReference type="ARBA" id="ARBA00023315"/>
    </source>
</evidence>
<dbReference type="SUPFAM" id="SSF69593">
    <property type="entry name" value="Glycerol-3-phosphate (1)-acyltransferase"/>
    <property type="match status" value="1"/>
</dbReference>
<comment type="pathway">
    <text evidence="1">Lipid metabolism.</text>
</comment>
<dbReference type="AlphaFoldDB" id="A0A1H8ZE96"/>
<feature type="compositionally biased region" description="Basic and acidic residues" evidence="6">
    <location>
        <begin position="225"/>
        <end position="240"/>
    </location>
</feature>
<evidence type="ECO:0000256" key="2">
    <source>
        <dbReference type="ARBA" id="ARBA00022516"/>
    </source>
</evidence>
<keyword evidence="9" id="KW-1185">Reference proteome</keyword>
<dbReference type="PANTHER" id="PTHR10434">
    <property type="entry name" value="1-ACYL-SN-GLYCEROL-3-PHOSPHATE ACYLTRANSFERASE"/>
    <property type="match status" value="1"/>
</dbReference>
<keyword evidence="2" id="KW-0444">Lipid biosynthesis</keyword>
<keyword evidence="3 8" id="KW-0808">Transferase</keyword>
<dbReference type="CDD" id="cd07989">
    <property type="entry name" value="LPLAT_AGPAT-like"/>
    <property type="match status" value="1"/>
</dbReference>
<dbReference type="GO" id="GO:0006654">
    <property type="term" value="P:phosphatidic acid biosynthetic process"/>
    <property type="evidence" value="ECO:0007669"/>
    <property type="project" value="TreeGrafter"/>
</dbReference>
<accession>A0A1H8ZE96</accession>
<evidence type="ECO:0000256" key="6">
    <source>
        <dbReference type="SAM" id="MobiDB-lite"/>
    </source>
</evidence>
<dbReference type="Pfam" id="PF01553">
    <property type="entry name" value="Acyltransferase"/>
    <property type="match status" value="1"/>
</dbReference>
<dbReference type="GO" id="GO:0003841">
    <property type="term" value="F:1-acylglycerol-3-phosphate O-acyltransferase activity"/>
    <property type="evidence" value="ECO:0007669"/>
    <property type="project" value="TreeGrafter"/>
</dbReference>
<sequence length="254" mass="28436">MMKIFRCTYRLIPLMIHLLLAVILTLLLGRPNQAGMPDQRFRRVLQWWYRIFCRLFGVRIHVRGQPSAGPVLSVSNHISWLDVPVLGAYAPVGFLSKSEVRRWPLIGWLSGRNGTVFIRRGATGAASQVSDQMAGHLRDGHSVHVFPEGMTTPGTEVRRFHPRLFQAAQSAGCPVQPVSIRYLPPADHAAPFVDNQNFLTHALSLLTMPRVDVVLSFLPPIPVEGRDRRSVSRATEEVVREAFQNSLPPPTSKP</sequence>
<dbReference type="PANTHER" id="PTHR10434:SF64">
    <property type="entry name" value="1-ACYL-SN-GLYCEROL-3-PHOSPHATE ACYLTRANSFERASE-RELATED"/>
    <property type="match status" value="1"/>
</dbReference>
<dbReference type="STRING" id="867345.SAMN05421693_102110"/>
<dbReference type="Proteomes" id="UP000199496">
    <property type="component" value="Unassembled WGS sequence"/>
</dbReference>
<name>A0A1H8ZE96_9GAMM</name>
<keyword evidence="5 8" id="KW-0012">Acyltransferase</keyword>
<protein>
    <submittedName>
        <fullName evidence="8">1-acyl-sn-glycerol-3-phosphate acyltransferase</fullName>
    </submittedName>
</protein>
<dbReference type="SMART" id="SM00563">
    <property type="entry name" value="PlsC"/>
    <property type="match status" value="1"/>
</dbReference>